<feature type="domain" description="HTH merR-type" evidence="5">
    <location>
        <begin position="1"/>
        <end position="73"/>
    </location>
</feature>
<evidence type="ECO:0000256" key="4">
    <source>
        <dbReference type="SAM" id="Coils"/>
    </source>
</evidence>
<accession>T0FGV6</accession>
<dbReference type="AlphaFoldDB" id="T0FGV6"/>
<dbReference type="SMART" id="SM00422">
    <property type="entry name" value="HTH_MERR"/>
    <property type="match status" value="1"/>
</dbReference>
<dbReference type="PRINTS" id="PR00040">
    <property type="entry name" value="HTHMERR"/>
</dbReference>
<dbReference type="Pfam" id="PF00376">
    <property type="entry name" value="MerR"/>
    <property type="match status" value="1"/>
</dbReference>
<dbReference type="CDD" id="cd04770">
    <property type="entry name" value="HTH_HMRTR"/>
    <property type="match status" value="1"/>
</dbReference>
<evidence type="ECO:0000256" key="2">
    <source>
        <dbReference type="ARBA" id="ARBA00023125"/>
    </source>
</evidence>
<dbReference type="STRING" id="1049789.LEP1GSC050_0556"/>
<dbReference type="Proteomes" id="UP000015454">
    <property type="component" value="Unassembled WGS sequence"/>
</dbReference>
<organism evidence="6 7">
    <name type="scientific">Leptospira broomii serovar Hurstbridge str. 5399</name>
    <dbReference type="NCBI Taxonomy" id="1049789"/>
    <lineage>
        <taxon>Bacteria</taxon>
        <taxon>Pseudomonadati</taxon>
        <taxon>Spirochaetota</taxon>
        <taxon>Spirochaetia</taxon>
        <taxon>Leptospirales</taxon>
        <taxon>Leptospiraceae</taxon>
        <taxon>Leptospira</taxon>
    </lineage>
</organism>
<keyword evidence="4" id="KW-0175">Coiled coil</keyword>
<evidence type="ECO:0000313" key="7">
    <source>
        <dbReference type="Proteomes" id="UP000015454"/>
    </source>
</evidence>
<dbReference type="Gene3D" id="1.10.1660.10">
    <property type="match status" value="1"/>
</dbReference>
<dbReference type="SUPFAM" id="SSF46955">
    <property type="entry name" value="Putative DNA-binding domain"/>
    <property type="match status" value="1"/>
</dbReference>
<keyword evidence="3" id="KW-0804">Transcription</keyword>
<dbReference type="Pfam" id="PF09278">
    <property type="entry name" value="MerR-DNA-bind"/>
    <property type="match status" value="1"/>
</dbReference>
<gene>
    <name evidence="6" type="ORF">LEP1GSC050_0556</name>
</gene>
<name>T0FGV6_9LEPT</name>
<dbReference type="PROSITE" id="PS00552">
    <property type="entry name" value="HTH_MERR_1"/>
    <property type="match status" value="1"/>
</dbReference>
<dbReference type="PANTHER" id="PTHR30204">
    <property type="entry name" value="REDOX-CYCLING DRUG-SENSING TRANSCRIPTIONAL ACTIVATOR SOXR"/>
    <property type="match status" value="1"/>
</dbReference>
<evidence type="ECO:0000256" key="3">
    <source>
        <dbReference type="ARBA" id="ARBA00023163"/>
    </source>
</evidence>
<keyword evidence="2" id="KW-0238">DNA-binding</keyword>
<feature type="coiled-coil region" evidence="4">
    <location>
        <begin position="85"/>
        <end position="115"/>
    </location>
</feature>
<dbReference type="OrthoDB" id="9791488at2"/>
<evidence type="ECO:0000256" key="1">
    <source>
        <dbReference type="ARBA" id="ARBA00023015"/>
    </source>
</evidence>
<reference evidence="6" key="1">
    <citation type="submission" date="2013-05" db="EMBL/GenBank/DDBJ databases">
        <authorList>
            <person name="Harkins D.M."/>
            <person name="Durkin A.S."/>
            <person name="Brinkac L.M."/>
            <person name="Haft D.H."/>
            <person name="Selengut J.D."/>
            <person name="Sanka R."/>
            <person name="DePew J."/>
            <person name="Purushe J."/>
            <person name="Hartskeerl R.A."/>
            <person name="Ahmed A."/>
            <person name="van der Linden H."/>
            <person name="Goris M.G.A."/>
            <person name="Vinetz J.M."/>
            <person name="Sutton G.G."/>
            <person name="Nierman W.C."/>
            <person name="Fouts D.E."/>
        </authorList>
    </citation>
    <scope>NUCLEOTIDE SEQUENCE [LARGE SCALE GENOMIC DNA]</scope>
    <source>
        <strain evidence="6">5399</strain>
    </source>
</reference>
<keyword evidence="1" id="KW-0805">Transcription regulation</keyword>
<dbReference type="PROSITE" id="PS50937">
    <property type="entry name" value="HTH_MERR_2"/>
    <property type="match status" value="1"/>
</dbReference>
<sequence>MQKFMKIGQVANQSEVSVQTVRYYESLNLLSKPIRSSAGYRLYNSDAVLRIRFIRRSQRLGFNLDEIKELLDLKIQNSNQCSRIKSKISGKLDEIRRKLSELQKLEKTLLELHEVCETANVTDPCPILNLLENNFEDRINLRHKLSECCSN</sequence>
<comment type="caution">
    <text evidence="6">The sequence shown here is derived from an EMBL/GenBank/DDBJ whole genome shotgun (WGS) entry which is preliminary data.</text>
</comment>
<dbReference type="GO" id="GO:0003700">
    <property type="term" value="F:DNA-binding transcription factor activity"/>
    <property type="evidence" value="ECO:0007669"/>
    <property type="project" value="InterPro"/>
</dbReference>
<keyword evidence="7" id="KW-1185">Reference proteome</keyword>
<dbReference type="InterPro" id="IPR047057">
    <property type="entry name" value="MerR_fam"/>
</dbReference>
<dbReference type="EMBL" id="AHMO02000004">
    <property type="protein sequence ID" value="EQA47171.1"/>
    <property type="molecule type" value="Genomic_DNA"/>
</dbReference>
<dbReference type="InterPro" id="IPR009061">
    <property type="entry name" value="DNA-bd_dom_put_sf"/>
</dbReference>
<dbReference type="InterPro" id="IPR000551">
    <property type="entry name" value="MerR-type_HTH_dom"/>
</dbReference>
<evidence type="ECO:0000259" key="5">
    <source>
        <dbReference type="PROSITE" id="PS50937"/>
    </source>
</evidence>
<protein>
    <submittedName>
        <fullName evidence="6">MerR HTH family regulatory protein</fullName>
    </submittedName>
</protein>
<dbReference type="RefSeq" id="WP_010569062.1">
    <property type="nucleotide sequence ID" value="NZ_AHMO02000004.1"/>
</dbReference>
<proteinExistence type="predicted"/>
<dbReference type="GO" id="GO:0003677">
    <property type="term" value="F:DNA binding"/>
    <property type="evidence" value="ECO:0007669"/>
    <property type="project" value="UniProtKB-KW"/>
</dbReference>
<dbReference type="PANTHER" id="PTHR30204:SF94">
    <property type="entry name" value="HEAVY METAL-DEPENDENT TRANSCRIPTIONAL REGULATOR HI_0293-RELATED"/>
    <property type="match status" value="1"/>
</dbReference>
<evidence type="ECO:0000313" key="6">
    <source>
        <dbReference type="EMBL" id="EQA47171.1"/>
    </source>
</evidence>
<dbReference type="InterPro" id="IPR015358">
    <property type="entry name" value="Tscrpt_reg_MerR_DNA-bd"/>
</dbReference>